<dbReference type="EMBL" id="KE504156">
    <property type="protein sequence ID" value="EPS99530.1"/>
    <property type="molecule type" value="Genomic_DNA"/>
</dbReference>
<feature type="compositionally biased region" description="Polar residues" evidence="1">
    <location>
        <begin position="41"/>
        <end position="51"/>
    </location>
</feature>
<keyword evidence="3" id="KW-1185">Reference proteome</keyword>
<sequence length="511" mass="55017">MAYSTYADNTGSVYPYYSSGTSVSPVQDEYAAGEVSYMNDNQRTHWQAQPTASSSYSTSSYAPSSSSHSMPYPPAYTQSPHHQAVSDAYLSSPSSSSRTYAASAPSQTSASSTPTLPNLERAAWAPGTALYIVEHDPENVAATGPTYAQVKTEEEDYEGGFIFELASDAPPVLPLLDNMPQVPLRATHAPKEMRKLMGSFRLDPFAMHNGVKSAASQSVPLGIEVGPLRHPPVMFEWQIELAYPLAPRSPQWSPEAQGLHAFEDDDEKWEQAMDVYSDVFDDDEGMQDPDIPFQTVMTPAQAVGWTTVGYSDTQSIVSTSSSPSGYPVQPLSGMFNRSGQASSSQASISRSLPSLPQPQSSALYRHTQPYPVLSPTSAVPSPPLPHPVYAQRSAPSSAQEIYYRQQQQNAAASVSPPSSSMRISALMSSSSATAVPSISMRRTQLEYPQAQAQAHPHANSYASPSTTSFAGAATGPQQRYRGAGASAPEESMGWYRRPAFALEPYITSACT</sequence>
<organism evidence="2 3">
    <name type="scientific">Fomitopsis schrenkii</name>
    <name type="common">Brown rot fungus</name>
    <dbReference type="NCBI Taxonomy" id="2126942"/>
    <lineage>
        <taxon>Eukaryota</taxon>
        <taxon>Fungi</taxon>
        <taxon>Dikarya</taxon>
        <taxon>Basidiomycota</taxon>
        <taxon>Agaricomycotina</taxon>
        <taxon>Agaricomycetes</taxon>
        <taxon>Polyporales</taxon>
        <taxon>Fomitopsis</taxon>
    </lineage>
</organism>
<dbReference type="AlphaFoldDB" id="S8FDA4"/>
<reference evidence="2 3" key="1">
    <citation type="journal article" date="2012" name="Science">
        <title>The Paleozoic origin of enzymatic lignin decomposition reconstructed from 31 fungal genomes.</title>
        <authorList>
            <person name="Floudas D."/>
            <person name="Binder M."/>
            <person name="Riley R."/>
            <person name="Barry K."/>
            <person name="Blanchette R.A."/>
            <person name="Henrissat B."/>
            <person name="Martinez A.T."/>
            <person name="Otillar R."/>
            <person name="Spatafora J.W."/>
            <person name="Yadav J.S."/>
            <person name="Aerts A."/>
            <person name="Benoit I."/>
            <person name="Boyd A."/>
            <person name="Carlson A."/>
            <person name="Copeland A."/>
            <person name="Coutinho P.M."/>
            <person name="de Vries R.P."/>
            <person name="Ferreira P."/>
            <person name="Findley K."/>
            <person name="Foster B."/>
            <person name="Gaskell J."/>
            <person name="Glotzer D."/>
            <person name="Gorecki P."/>
            <person name="Heitman J."/>
            <person name="Hesse C."/>
            <person name="Hori C."/>
            <person name="Igarashi K."/>
            <person name="Jurgens J.A."/>
            <person name="Kallen N."/>
            <person name="Kersten P."/>
            <person name="Kohler A."/>
            <person name="Kuees U."/>
            <person name="Kumar T.K.A."/>
            <person name="Kuo A."/>
            <person name="LaButti K."/>
            <person name="Larrondo L.F."/>
            <person name="Lindquist E."/>
            <person name="Ling A."/>
            <person name="Lombard V."/>
            <person name="Lucas S."/>
            <person name="Lundell T."/>
            <person name="Martin R."/>
            <person name="McLaughlin D.J."/>
            <person name="Morgenstern I."/>
            <person name="Morin E."/>
            <person name="Murat C."/>
            <person name="Nagy L.G."/>
            <person name="Nolan M."/>
            <person name="Ohm R.A."/>
            <person name="Patyshakuliyeva A."/>
            <person name="Rokas A."/>
            <person name="Ruiz-Duenas F.J."/>
            <person name="Sabat G."/>
            <person name="Salamov A."/>
            <person name="Samejima M."/>
            <person name="Schmutz J."/>
            <person name="Slot J.C."/>
            <person name="St John F."/>
            <person name="Stenlid J."/>
            <person name="Sun H."/>
            <person name="Sun S."/>
            <person name="Syed K."/>
            <person name="Tsang A."/>
            <person name="Wiebenga A."/>
            <person name="Young D."/>
            <person name="Pisabarro A."/>
            <person name="Eastwood D.C."/>
            <person name="Martin F."/>
            <person name="Cullen D."/>
            <person name="Grigoriev I.V."/>
            <person name="Hibbett D.S."/>
        </authorList>
    </citation>
    <scope>NUCLEOTIDE SEQUENCE</scope>
    <source>
        <strain evidence="3">FP-58527</strain>
    </source>
</reference>
<dbReference type="InParanoid" id="S8FDA4"/>
<feature type="compositionally biased region" description="Polar residues" evidence="1">
    <location>
        <begin position="460"/>
        <end position="469"/>
    </location>
</feature>
<dbReference type="STRING" id="743788.S8FDA4"/>
<feature type="compositionally biased region" description="Low complexity" evidence="1">
    <location>
        <begin position="316"/>
        <end position="329"/>
    </location>
</feature>
<evidence type="ECO:0000256" key="1">
    <source>
        <dbReference type="SAM" id="MobiDB-lite"/>
    </source>
</evidence>
<dbReference type="HOGENOM" id="CLU_533205_0_0_1"/>
<protein>
    <submittedName>
        <fullName evidence="2">Uncharacterized protein</fullName>
    </submittedName>
</protein>
<feature type="region of interest" description="Disordered" evidence="1">
    <location>
        <begin position="454"/>
        <end position="488"/>
    </location>
</feature>
<feature type="compositionally biased region" description="Low complexity" evidence="1">
    <location>
        <begin position="85"/>
        <end position="115"/>
    </location>
</feature>
<name>S8FDA4_FOMSC</name>
<dbReference type="eggNOG" id="ENOG502SXTU">
    <property type="taxonomic scope" value="Eukaryota"/>
</dbReference>
<feature type="region of interest" description="Disordered" evidence="1">
    <location>
        <begin position="41"/>
        <end position="117"/>
    </location>
</feature>
<feature type="compositionally biased region" description="Low complexity" evidence="1">
    <location>
        <begin position="405"/>
        <end position="418"/>
    </location>
</feature>
<accession>S8FDA4</accession>
<feature type="region of interest" description="Disordered" evidence="1">
    <location>
        <begin position="316"/>
        <end position="418"/>
    </location>
</feature>
<evidence type="ECO:0000313" key="2">
    <source>
        <dbReference type="EMBL" id="EPS99530.1"/>
    </source>
</evidence>
<feature type="compositionally biased region" description="Low complexity" evidence="1">
    <location>
        <begin position="52"/>
        <end position="70"/>
    </location>
</feature>
<proteinExistence type="predicted"/>
<feature type="region of interest" description="Disordered" evidence="1">
    <location>
        <begin position="1"/>
        <end position="21"/>
    </location>
</feature>
<evidence type="ECO:0000313" key="3">
    <source>
        <dbReference type="Proteomes" id="UP000015241"/>
    </source>
</evidence>
<feature type="compositionally biased region" description="Low complexity" evidence="1">
    <location>
        <begin position="337"/>
        <end position="361"/>
    </location>
</feature>
<dbReference type="OrthoDB" id="3270670at2759"/>
<dbReference type="Proteomes" id="UP000015241">
    <property type="component" value="Unassembled WGS sequence"/>
</dbReference>
<gene>
    <name evidence="2" type="ORF">FOMPIDRAFT_92444</name>
</gene>